<dbReference type="EMBL" id="BAABLK010000034">
    <property type="protein sequence ID" value="GAA5228075.1"/>
    <property type="molecule type" value="Genomic_DNA"/>
</dbReference>
<comment type="caution">
    <text evidence="1">The sequence shown here is derived from an EMBL/GenBank/DDBJ whole genome shotgun (WGS) entry which is preliminary data.</text>
</comment>
<sequence length="71" mass="7519">MTRCGGVPLYGEPRHTCFRRRGCLALGRLLPVVPTEQLAAAAAAATFGSGRGGDIEVELPAHFNEFGMVAF</sequence>
<reference evidence="2" key="1">
    <citation type="journal article" date="2019" name="Int. J. Syst. Evol. Microbiol.">
        <title>The Global Catalogue of Microorganisms (GCM) 10K type strain sequencing project: providing services to taxonomists for standard genome sequencing and annotation.</title>
        <authorList>
            <consortium name="The Broad Institute Genomics Platform"/>
            <consortium name="The Broad Institute Genome Sequencing Center for Infectious Disease"/>
            <person name="Wu L."/>
            <person name="Ma J."/>
        </authorList>
    </citation>
    <scope>NUCLEOTIDE SEQUENCE [LARGE SCALE GENOMIC DNA]</scope>
    <source>
        <strain evidence="2">JCM 18952</strain>
    </source>
</reference>
<name>A0ABP9TPF4_9MICC</name>
<protein>
    <submittedName>
        <fullName evidence="1">Uncharacterized protein</fullName>
    </submittedName>
</protein>
<dbReference type="Proteomes" id="UP001501257">
    <property type="component" value="Unassembled WGS sequence"/>
</dbReference>
<evidence type="ECO:0000313" key="2">
    <source>
        <dbReference type="Proteomes" id="UP001501257"/>
    </source>
</evidence>
<accession>A0ABP9TPF4</accession>
<gene>
    <name evidence="1" type="ORF">GCM10025778_26080</name>
</gene>
<proteinExistence type="predicted"/>
<keyword evidence="2" id="KW-1185">Reference proteome</keyword>
<evidence type="ECO:0000313" key="1">
    <source>
        <dbReference type="EMBL" id="GAA5228075.1"/>
    </source>
</evidence>
<organism evidence="1 2">
    <name type="scientific">Paeniglutamicibacter antarcticus</name>
    <dbReference type="NCBI Taxonomy" id="494023"/>
    <lineage>
        <taxon>Bacteria</taxon>
        <taxon>Bacillati</taxon>
        <taxon>Actinomycetota</taxon>
        <taxon>Actinomycetes</taxon>
        <taxon>Micrococcales</taxon>
        <taxon>Micrococcaceae</taxon>
        <taxon>Paeniglutamicibacter</taxon>
    </lineage>
</organism>